<organism evidence="3 4">
    <name type="scientific">Streptomyces kasugaensis</name>
    <dbReference type="NCBI Taxonomy" id="1946"/>
    <lineage>
        <taxon>Bacteria</taxon>
        <taxon>Bacillati</taxon>
        <taxon>Actinomycetota</taxon>
        <taxon>Actinomycetes</taxon>
        <taxon>Kitasatosporales</taxon>
        <taxon>Streptomycetaceae</taxon>
        <taxon>Streptomyces</taxon>
    </lineage>
</organism>
<evidence type="ECO:0000256" key="1">
    <source>
        <dbReference type="SAM" id="MobiDB-lite"/>
    </source>
</evidence>
<name>A0A4Q9HJL3_STRKA</name>
<reference evidence="3 4" key="1">
    <citation type="submission" date="2019-02" db="EMBL/GenBank/DDBJ databases">
        <title>Draft Genome Sequence of Streptomyces sp. AM-2504, identified by 16S rRNA comparative analysis as a Streptomyces Kasugaensis strain.</title>
        <authorList>
            <person name="Napolioni V."/>
            <person name="Giuliodori A.M."/>
            <person name="Spurio R."/>
            <person name="Fabbretti A."/>
        </authorList>
    </citation>
    <scope>NUCLEOTIDE SEQUENCE [LARGE SCALE GENOMIC DNA]</scope>
    <source>
        <strain evidence="3 4">AM-2504</strain>
    </source>
</reference>
<evidence type="ECO:0000313" key="3">
    <source>
        <dbReference type="EMBL" id="TBO54499.1"/>
    </source>
</evidence>
<evidence type="ECO:0000256" key="2">
    <source>
        <dbReference type="SAM" id="SignalP"/>
    </source>
</evidence>
<accession>A0A4Q9HJL3</accession>
<protein>
    <submittedName>
        <fullName evidence="3">Uncharacterized protein</fullName>
    </submittedName>
</protein>
<feature type="chain" id="PRO_5020185201" evidence="2">
    <location>
        <begin position="32"/>
        <end position="421"/>
    </location>
</feature>
<feature type="region of interest" description="Disordered" evidence="1">
    <location>
        <begin position="184"/>
        <end position="225"/>
    </location>
</feature>
<gene>
    <name evidence="3" type="ORF">EYS09_38195</name>
</gene>
<dbReference type="EMBL" id="SIXH01000853">
    <property type="protein sequence ID" value="TBO54499.1"/>
    <property type="molecule type" value="Genomic_DNA"/>
</dbReference>
<evidence type="ECO:0000313" key="4">
    <source>
        <dbReference type="Proteomes" id="UP000292452"/>
    </source>
</evidence>
<keyword evidence="2" id="KW-0732">Signal</keyword>
<dbReference type="Proteomes" id="UP000292452">
    <property type="component" value="Unassembled WGS sequence"/>
</dbReference>
<feature type="signal peptide" evidence="2">
    <location>
        <begin position="1"/>
        <end position="31"/>
    </location>
</feature>
<sequence>MVTRTTYRGLVALAALAVVTALPGTAGVAAAGEVPAYRTADGATATTGTPSAADAPRLTPGMHTDSIGRGERKYYAVTLDDRTSAYFSAVAAPRPGTKVQDYGDQLAISVQDSGGGTCGPVAHPSFHSGGAAYPIADYAVRRIGADRTDCQKAGPYYLVISRKGTAASGTGSWPVEIGYLTEPALKGGTPDRPGDGTWSSAAPAPPTDTDKRDARGGTGFNDAGSVAKGVWQDRIRPGEARFYRVPVDWGQQLNISAELPNSTLADSTAGAAATGVTKYVPNALGLSLFNPARGAVRDNNFVSYSGRPAATREFTAPVAYGNRLHPTGAVSAMRFAGWYYLEVTLNPGMAQYFPEGADLTLRVDVLGTAQAGPGYSRPTGDFSVTPTDRDMADKGQPAQGAAKSGTLMAVAYAGIGTGVTL</sequence>
<keyword evidence="4" id="KW-1185">Reference proteome</keyword>
<feature type="non-terminal residue" evidence="3">
    <location>
        <position position="421"/>
    </location>
</feature>
<comment type="caution">
    <text evidence="3">The sequence shown here is derived from an EMBL/GenBank/DDBJ whole genome shotgun (WGS) entry which is preliminary data.</text>
</comment>
<feature type="region of interest" description="Disordered" evidence="1">
    <location>
        <begin position="41"/>
        <end position="66"/>
    </location>
</feature>
<dbReference type="AlphaFoldDB" id="A0A4Q9HJL3"/>
<proteinExistence type="predicted"/>
<feature type="compositionally biased region" description="Low complexity" evidence="1">
    <location>
        <begin position="41"/>
        <end position="56"/>
    </location>
</feature>